<sequence length="260" mass="28264">MQDQVFTSVSDAAGGQLIDEAISHQEFPRQELPEQCLEPPSSDTSKEIDESPTFADKGSNIDAISTDEVSSSSPSPSSQSSVVEENSPLSSSCDDSRSEDTYSSSPIVSSPHSSISPKRKTCCDASAQEDPSPKRTQTSANHFTKEHPSTIDILARLHAIYPILKEYTNLMTEKKKDTVIEHEKGILSIDMTGAYDVPDMNIVLEFCEAYEACIFPCPYILSQDLKIKLASTKGGVLAHPQFGDQAVISSSQLHRGPHKA</sequence>
<comment type="caution">
    <text evidence="2">The sequence shown here is derived from an EMBL/GenBank/DDBJ whole genome shotgun (WGS) entry which is preliminary data.</text>
</comment>
<reference evidence="2 3" key="1">
    <citation type="submission" date="2020-05" db="EMBL/GenBank/DDBJ databases">
        <title>Identification and distribution of gene clusters putatively required for synthesis of sphingolipid metabolism inhibitors in phylogenetically diverse species of the filamentous fungus Fusarium.</title>
        <authorList>
            <person name="Kim H.-S."/>
            <person name="Busman M."/>
            <person name="Brown D.W."/>
            <person name="Divon H."/>
            <person name="Uhlig S."/>
            <person name="Proctor R.H."/>
        </authorList>
    </citation>
    <scope>NUCLEOTIDE SEQUENCE [LARGE SCALE GENOMIC DNA]</scope>
    <source>
        <strain evidence="2 3">NRRL 66235</strain>
    </source>
</reference>
<proteinExistence type="predicted"/>
<evidence type="ECO:0000256" key="1">
    <source>
        <dbReference type="SAM" id="MobiDB-lite"/>
    </source>
</evidence>
<dbReference type="Proteomes" id="UP000544331">
    <property type="component" value="Unassembled WGS sequence"/>
</dbReference>
<evidence type="ECO:0000313" key="2">
    <source>
        <dbReference type="EMBL" id="KAF5710831.1"/>
    </source>
</evidence>
<feature type="compositionally biased region" description="Low complexity" evidence="1">
    <location>
        <begin position="103"/>
        <end position="116"/>
    </location>
</feature>
<dbReference type="EMBL" id="JAAOAN010000320">
    <property type="protein sequence ID" value="KAF5710831.1"/>
    <property type="molecule type" value="Genomic_DNA"/>
</dbReference>
<dbReference type="AlphaFoldDB" id="A0A8H6DAX1"/>
<keyword evidence="3" id="KW-1185">Reference proteome</keyword>
<gene>
    <name evidence="2" type="ORF">FMUND_9327</name>
</gene>
<name>A0A8H6DAX1_9HYPO</name>
<feature type="compositionally biased region" description="Basic and acidic residues" evidence="1">
    <location>
        <begin position="21"/>
        <end position="32"/>
    </location>
</feature>
<protein>
    <submittedName>
        <fullName evidence="2">Uncharacterized protein</fullName>
    </submittedName>
</protein>
<organism evidence="2 3">
    <name type="scientific">Fusarium mundagurra</name>
    <dbReference type="NCBI Taxonomy" id="1567541"/>
    <lineage>
        <taxon>Eukaryota</taxon>
        <taxon>Fungi</taxon>
        <taxon>Dikarya</taxon>
        <taxon>Ascomycota</taxon>
        <taxon>Pezizomycotina</taxon>
        <taxon>Sordariomycetes</taxon>
        <taxon>Hypocreomycetidae</taxon>
        <taxon>Hypocreales</taxon>
        <taxon>Nectriaceae</taxon>
        <taxon>Fusarium</taxon>
        <taxon>Fusarium fujikuroi species complex</taxon>
    </lineage>
</organism>
<feature type="region of interest" description="Disordered" evidence="1">
    <location>
        <begin position="1"/>
        <end position="144"/>
    </location>
</feature>
<accession>A0A8H6DAX1</accession>
<feature type="compositionally biased region" description="Polar residues" evidence="1">
    <location>
        <begin position="1"/>
        <end position="10"/>
    </location>
</feature>
<feature type="compositionally biased region" description="Low complexity" evidence="1">
    <location>
        <begin position="68"/>
        <end position="93"/>
    </location>
</feature>
<evidence type="ECO:0000313" key="3">
    <source>
        <dbReference type="Proteomes" id="UP000544331"/>
    </source>
</evidence>
<dbReference type="OrthoDB" id="5098347at2759"/>